<dbReference type="GO" id="GO:0008168">
    <property type="term" value="F:methyltransferase activity"/>
    <property type="evidence" value="ECO:0007669"/>
    <property type="project" value="UniProtKB-KW"/>
</dbReference>
<dbReference type="CDD" id="cd02440">
    <property type="entry name" value="AdoMet_MTases"/>
    <property type="match status" value="1"/>
</dbReference>
<organism evidence="1 2">
    <name type="scientific">Candidatus Ozemobacter sibiricus</name>
    <dbReference type="NCBI Taxonomy" id="2268124"/>
    <lineage>
        <taxon>Bacteria</taxon>
        <taxon>Candidatus Ozemobacteria</taxon>
        <taxon>Candidatus Ozemobacterales</taxon>
        <taxon>Candidatus Ozemobacteraceae</taxon>
        <taxon>Candidatus Ozemobacter</taxon>
    </lineage>
</organism>
<proteinExistence type="predicted"/>
<name>A0A367ZK06_9BACT</name>
<dbReference type="AlphaFoldDB" id="A0A367ZK06"/>
<gene>
    <name evidence="1" type="ORF">OZSIB_1384</name>
</gene>
<evidence type="ECO:0000313" key="2">
    <source>
        <dbReference type="Proteomes" id="UP000252355"/>
    </source>
</evidence>
<dbReference type="SUPFAM" id="SSF53335">
    <property type="entry name" value="S-adenosyl-L-methionine-dependent methyltransferases"/>
    <property type="match status" value="1"/>
</dbReference>
<comment type="caution">
    <text evidence="1">The sequence shown here is derived from an EMBL/GenBank/DDBJ whole genome shotgun (WGS) entry which is preliminary data.</text>
</comment>
<dbReference type="Gene3D" id="3.40.50.150">
    <property type="entry name" value="Vaccinia Virus protein VP39"/>
    <property type="match status" value="1"/>
</dbReference>
<keyword evidence="1" id="KW-0808">Transferase</keyword>
<dbReference type="Proteomes" id="UP000252355">
    <property type="component" value="Unassembled WGS sequence"/>
</dbReference>
<dbReference type="PANTHER" id="PTHR43861">
    <property type="entry name" value="TRANS-ACONITATE 2-METHYLTRANSFERASE-RELATED"/>
    <property type="match status" value="1"/>
</dbReference>
<dbReference type="GO" id="GO:0032259">
    <property type="term" value="P:methylation"/>
    <property type="evidence" value="ECO:0007669"/>
    <property type="project" value="UniProtKB-KW"/>
</dbReference>
<evidence type="ECO:0000313" key="1">
    <source>
        <dbReference type="EMBL" id="RCK78464.1"/>
    </source>
</evidence>
<dbReference type="EMBL" id="QOQW01000022">
    <property type="protein sequence ID" value="RCK78464.1"/>
    <property type="molecule type" value="Genomic_DNA"/>
</dbReference>
<accession>A0A367ZK06</accession>
<dbReference type="PANTHER" id="PTHR43861:SF6">
    <property type="entry name" value="METHYLTRANSFERASE TYPE 11"/>
    <property type="match status" value="1"/>
</dbReference>
<keyword evidence="1" id="KW-0489">Methyltransferase</keyword>
<sequence>MRFCTTCGIGFTCPQPTAEERATINAENYPLANRIATYQERAAMFEARYRRVLHRIKALGGKGRLLDIGCNIGKFLEVARQEGFSVTGVEINQACAEYGRRTFQLEIYDQPLEEIHFPQHCFEVITLFDVLEHVPDGFAFLREVHRILSPQGLLVVQAPNLESAMAEHTGSEWYWLAMPDHLLHFTPRSLARFLENSDFRILKRRTWEPVEDYANNVIATLGPPGWPGRLFRFLLRTSRLVEFKLRLDRHQRWTTLRGGLIEMICRPEHPELADNPRRKTEGQPR</sequence>
<dbReference type="InterPro" id="IPR029063">
    <property type="entry name" value="SAM-dependent_MTases_sf"/>
</dbReference>
<dbReference type="Pfam" id="PF13489">
    <property type="entry name" value="Methyltransf_23"/>
    <property type="match status" value="1"/>
</dbReference>
<protein>
    <submittedName>
        <fullName evidence="1">SAM-dependent methyltransferase BT3209</fullName>
    </submittedName>
</protein>
<reference evidence="1 2" key="1">
    <citation type="submission" date="2018-05" db="EMBL/GenBank/DDBJ databases">
        <title>A metagenomic window into the 2 km-deep terrestrial subsurface aquifer revealed taxonomically and functionally diverse microbial community comprising novel uncultured bacterial lineages.</title>
        <authorList>
            <person name="Kadnikov V.V."/>
            <person name="Mardanov A.V."/>
            <person name="Beletsky A.V."/>
            <person name="Banks D."/>
            <person name="Pimenov N.V."/>
            <person name="Frank Y.A."/>
            <person name="Karnachuk O.V."/>
            <person name="Ravin N.V."/>
        </authorList>
    </citation>
    <scope>NUCLEOTIDE SEQUENCE [LARGE SCALE GENOMIC DNA]</scope>
    <source>
        <strain evidence="1">BY5</strain>
    </source>
</reference>